<proteinExistence type="predicted"/>
<evidence type="ECO:0000259" key="6">
    <source>
        <dbReference type="PROSITE" id="PS50011"/>
    </source>
</evidence>
<dbReference type="GO" id="GO:0004674">
    <property type="term" value="F:protein serine/threonine kinase activity"/>
    <property type="evidence" value="ECO:0007669"/>
    <property type="project" value="UniProtKB-KW"/>
</dbReference>
<evidence type="ECO:0000256" key="5">
    <source>
        <dbReference type="PROSITE-ProRule" id="PRU10141"/>
    </source>
</evidence>
<dbReference type="CDD" id="cd14014">
    <property type="entry name" value="STKc_PknB_like"/>
    <property type="match status" value="1"/>
</dbReference>
<dbReference type="Gene3D" id="2.120.10.30">
    <property type="entry name" value="TolB, C-terminal domain"/>
    <property type="match status" value="3"/>
</dbReference>
<keyword evidence="7" id="KW-0723">Serine/threonine-protein kinase</keyword>
<gene>
    <name evidence="7" type="ordered locus">Acid_7020</name>
</gene>
<organism evidence="7">
    <name type="scientific">Solibacter usitatus (strain Ellin6076)</name>
    <dbReference type="NCBI Taxonomy" id="234267"/>
    <lineage>
        <taxon>Bacteria</taxon>
        <taxon>Pseudomonadati</taxon>
        <taxon>Acidobacteriota</taxon>
        <taxon>Terriglobia</taxon>
        <taxon>Bryobacterales</taxon>
        <taxon>Solibacteraceae</taxon>
        <taxon>Candidatus Solibacter</taxon>
    </lineage>
</organism>
<dbReference type="SUPFAM" id="SSF82171">
    <property type="entry name" value="DPP6 N-terminal domain-like"/>
    <property type="match status" value="1"/>
</dbReference>
<dbReference type="Gene3D" id="3.30.200.20">
    <property type="entry name" value="Phosphorylase Kinase, domain 1"/>
    <property type="match status" value="1"/>
</dbReference>
<evidence type="ECO:0000256" key="2">
    <source>
        <dbReference type="ARBA" id="ARBA00022741"/>
    </source>
</evidence>
<dbReference type="InterPro" id="IPR000719">
    <property type="entry name" value="Prot_kinase_dom"/>
</dbReference>
<keyword evidence="2 5" id="KW-0547">Nucleotide-binding</keyword>
<dbReference type="KEGG" id="sus:Acid_7020"/>
<dbReference type="Gene3D" id="1.10.510.10">
    <property type="entry name" value="Transferase(Phosphotransferase) domain 1"/>
    <property type="match status" value="1"/>
</dbReference>
<dbReference type="InterPro" id="IPR017441">
    <property type="entry name" value="Protein_kinase_ATP_BS"/>
</dbReference>
<dbReference type="EMBL" id="CP000473">
    <property type="protein sequence ID" value="ABJ87933.1"/>
    <property type="molecule type" value="Genomic_DNA"/>
</dbReference>
<dbReference type="InterPro" id="IPR011042">
    <property type="entry name" value="6-blade_b-propeller_TolB-like"/>
</dbReference>
<feature type="binding site" evidence="5">
    <location>
        <position position="108"/>
    </location>
    <ligand>
        <name>ATP</name>
        <dbReference type="ChEBI" id="CHEBI:30616"/>
    </ligand>
</feature>
<dbReference type="PANTHER" id="PTHR43289">
    <property type="entry name" value="MITOGEN-ACTIVATED PROTEIN KINASE KINASE KINASE 20-RELATED"/>
    <property type="match status" value="1"/>
</dbReference>
<keyword evidence="4 5" id="KW-0067">ATP-binding</keyword>
<reference evidence="7" key="1">
    <citation type="submission" date="2006-10" db="EMBL/GenBank/DDBJ databases">
        <title>Complete sequence of Solibacter usitatus Ellin6076.</title>
        <authorList>
            <consortium name="US DOE Joint Genome Institute"/>
            <person name="Copeland A."/>
            <person name="Lucas S."/>
            <person name="Lapidus A."/>
            <person name="Barry K."/>
            <person name="Detter J.C."/>
            <person name="Glavina del Rio T."/>
            <person name="Hammon N."/>
            <person name="Israni S."/>
            <person name="Dalin E."/>
            <person name="Tice H."/>
            <person name="Pitluck S."/>
            <person name="Thompson L.S."/>
            <person name="Brettin T."/>
            <person name="Bruce D."/>
            <person name="Han C."/>
            <person name="Tapia R."/>
            <person name="Gilna P."/>
            <person name="Schmutz J."/>
            <person name="Larimer F."/>
            <person name="Land M."/>
            <person name="Hauser L."/>
            <person name="Kyrpides N."/>
            <person name="Mikhailova N."/>
            <person name="Janssen P.H."/>
            <person name="Kuske C.R."/>
            <person name="Richardson P."/>
        </authorList>
    </citation>
    <scope>NUCLEOTIDE SEQUENCE</scope>
    <source>
        <strain evidence="7">Ellin6076</strain>
    </source>
</reference>
<dbReference type="GO" id="GO:0005524">
    <property type="term" value="F:ATP binding"/>
    <property type="evidence" value="ECO:0007669"/>
    <property type="project" value="UniProtKB-UniRule"/>
</dbReference>
<dbReference type="eggNOG" id="COG0515">
    <property type="taxonomic scope" value="Bacteria"/>
</dbReference>
<dbReference type="SMART" id="SM00320">
    <property type="entry name" value="WD40"/>
    <property type="match status" value="3"/>
</dbReference>
<evidence type="ECO:0000256" key="3">
    <source>
        <dbReference type="ARBA" id="ARBA00022777"/>
    </source>
</evidence>
<dbReference type="SUPFAM" id="SSF56112">
    <property type="entry name" value="Protein kinase-like (PK-like)"/>
    <property type="match status" value="1"/>
</dbReference>
<dbReference type="InterPro" id="IPR011659">
    <property type="entry name" value="WD40"/>
</dbReference>
<protein>
    <submittedName>
        <fullName evidence="7">Serine/threonine protein kinase with WD40 repeats</fullName>
    </submittedName>
</protein>
<keyword evidence="3 7" id="KW-0418">Kinase</keyword>
<dbReference type="AlphaFoldDB" id="Q01QY7"/>
<dbReference type="STRING" id="234267.Acid_7020"/>
<dbReference type="Pfam" id="PF07676">
    <property type="entry name" value="PD40"/>
    <property type="match status" value="1"/>
</dbReference>
<dbReference type="Pfam" id="PF00069">
    <property type="entry name" value="Pkinase"/>
    <property type="match status" value="1"/>
</dbReference>
<evidence type="ECO:0000256" key="4">
    <source>
        <dbReference type="ARBA" id="ARBA00022840"/>
    </source>
</evidence>
<keyword evidence="1" id="KW-0808">Transferase</keyword>
<dbReference type="PROSITE" id="PS50011">
    <property type="entry name" value="PROTEIN_KINASE_DOM"/>
    <property type="match status" value="1"/>
</dbReference>
<dbReference type="InterPro" id="IPR008271">
    <property type="entry name" value="Ser/Thr_kinase_AS"/>
</dbReference>
<feature type="domain" description="Protein kinase" evidence="6">
    <location>
        <begin position="79"/>
        <end position="350"/>
    </location>
</feature>
<dbReference type="OrthoDB" id="114067at2"/>
<evidence type="ECO:0000313" key="7">
    <source>
        <dbReference type="EMBL" id="ABJ87933.1"/>
    </source>
</evidence>
<dbReference type="SUPFAM" id="SSF63829">
    <property type="entry name" value="Calcium-dependent phosphotriesterase"/>
    <property type="match status" value="1"/>
</dbReference>
<evidence type="ECO:0000256" key="1">
    <source>
        <dbReference type="ARBA" id="ARBA00022679"/>
    </source>
</evidence>
<name>Q01QY7_SOLUE</name>
<dbReference type="PROSITE" id="PS00108">
    <property type="entry name" value="PROTEIN_KINASE_ST"/>
    <property type="match status" value="1"/>
</dbReference>
<dbReference type="PROSITE" id="PS00107">
    <property type="entry name" value="PROTEIN_KINASE_ATP"/>
    <property type="match status" value="1"/>
</dbReference>
<dbReference type="HOGENOM" id="CLU_012906_0_0_0"/>
<sequence length="937" mass="101290">MGTPDEADLKAQLWRRAYEIFDDGLETPSEQRHDFARARASGDPELLEIVFELLQNAREEDLDGVEEQEPRIGSKLGRYQITAKLGRGGMGQVYAAHDSELGRLVALKLLSGQTGSPGKMGSAERLIREAKAASALNHPNIVTVYDVVRHGSEVALAMELVEGQSMREVCGQPQPVGQVIHWARQIVQALAATHARGIVHRDIKPENVMLRPDGYVKVLDFGLARRTRLLEGAPSASASLFGFLGGTLSYMSPEQARGENPTQASDIFSLGSMLYELLCGVHPFQSASPIDTAYAIAHHEPKRAGSVRPEISAALSSLVAAMMAKDAADRPAAVELEQLLKLSGTPEPFTRRRRAPAMAALSIALLLVAAGAVFLRQPLETPKPLVLDPLTRLLDKNVTAAALSPDGTQLVYALFGGPLYLRRMSDGGTRILHSPAGLRASRLAWFADGKQLLISGAGDDRKLALWVLPLDSLERDAVLVPHQGRDAAPSPDGSRIALCSSDGSAIRIVDRDGSHPRVIRSAEPGANFHSLVWSPDSKRISYMILTQVARPPAKYSFVFETVDAESGLLIARIDDLPLFSATALPDGRIIGLPWAYPATSHGGELIEIRTNPSTGAVIGQSRTPMPYSKDGMFSSLTVSNNGGTMALISASEFVNIYAAEFAAAPVPALSNVRRLTFGLTQDYPQSWTPDSKAILFESNRNGRFELFRYELSSGRETMFYRGREDAVQPRVTPDGRWILFRQGASRFAAQLMRLPVDGSAQAAPVPMAGETGAEQGCGAAPASRCVVRSVEADQFVVRELDPVQGKGRVLARTPYGPYLIFDWSLSPDGSVIASPNHDSQSALIRLTPLDARIDERFIKLEGFRNLSSVSWSADGKGLFVTANAGSGGIMIYSDLEGHASQLLESSKVTFVVPSPDGQRIAYPEQVTSSTVQLLRRP</sequence>
<dbReference type="InParanoid" id="Q01QY7"/>
<dbReference type="SMART" id="SM00220">
    <property type="entry name" value="S_TKc"/>
    <property type="match status" value="1"/>
</dbReference>
<accession>Q01QY7</accession>
<dbReference type="InterPro" id="IPR001680">
    <property type="entry name" value="WD40_rpt"/>
</dbReference>
<dbReference type="eggNOG" id="COG0823">
    <property type="taxonomic scope" value="Bacteria"/>
</dbReference>
<dbReference type="InterPro" id="IPR011009">
    <property type="entry name" value="Kinase-like_dom_sf"/>
</dbReference>
<dbReference type="PANTHER" id="PTHR43289:SF6">
    <property type="entry name" value="SERINE_THREONINE-PROTEIN KINASE NEKL-3"/>
    <property type="match status" value="1"/>
</dbReference>